<proteinExistence type="inferred from homology"/>
<evidence type="ECO:0000256" key="1">
    <source>
        <dbReference type="ARBA" id="ARBA00001946"/>
    </source>
</evidence>
<dbReference type="STRING" id="2769.R7Q401"/>
<keyword evidence="5" id="KW-0378">Hydrolase</keyword>
<feature type="domain" description="mRNA triphosphatase Cet1-like" evidence="10">
    <location>
        <begin position="88"/>
        <end position="291"/>
    </location>
</feature>
<evidence type="ECO:0000256" key="2">
    <source>
        <dbReference type="ARBA" id="ARBA00004123"/>
    </source>
</evidence>
<comment type="similarity">
    <text evidence="3">Belongs to the fungal TPase family.</text>
</comment>
<evidence type="ECO:0000256" key="5">
    <source>
        <dbReference type="ARBA" id="ARBA00022801"/>
    </source>
</evidence>
<dbReference type="PANTHER" id="PTHR28118">
    <property type="entry name" value="POLYNUCLEOTIDE 5'-TRIPHOSPHATASE-RELATED"/>
    <property type="match status" value="1"/>
</dbReference>
<protein>
    <recommendedName>
        <fullName evidence="7">mRNA 5'-phosphatase</fullName>
        <ecNumber evidence="7">3.6.1.74</ecNumber>
    </recommendedName>
</protein>
<dbReference type="InterPro" id="IPR037009">
    <property type="entry name" value="mRNA_triPase_Cet1_sf"/>
</dbReference>
<dbReference type="OrthoDB" id="272147at2759"/>
<dbReference type="EMBL" id="HG001460">
    <property type="protein sequence ID" value="CDF32205.1"/>
    <property type="molecule type" value="Genomic_DNA"/>
</dbReference>
<dbReference type="AlphaFoldDB" id="R7Q401"/>
<evidence type="ECO:0000256" key="8">
    <source>
        <dbReference type="ARBA" id="ARBA00047740"/>
    </source>
</evidence>
<dbReference type="InterPro" id="IPR004206">
    <property type="entry name" value="mRNA_triPase_Cet1"/>
</dbReference>
<sequence length="330" mass="37805">MQAKLVAVRRPPICSIPLTKLEWGAVDGSHRKRHRNEQHQSTNDARRPQQGGITENQTREVIRIVEKVVVAEPKTVMGVPPLVDDRVRYVVNFILEHVNSANVEIEAKFGTLIEKSSHVRVINCVPVLCETPISYEANKDTYFKSEVGNDIFAMLNSKLNARVEATEQSSSRVQYLHTQEMDVYWPGKVRETKVRRNTADGSEHYETIRIQSKKRLGDLNVLCPNKYADIRYSASREQDCSIPPNSKPQRCRIKDRISYKYEYLSIDITCVEMQGEATADNTNSFEVEVEIDPSANLYEEVLKYRRQDEASKLFDIACSLVNTVRLLLEE</sequence>
<evidence type="ECO:0000313" key="11">
    <source>
        <dbReference type="EMBL" id="CDF32205.1"/>
    </source>
</evidence>
<dbReference type="GeneID" id="17319626"/>
<dbReference type="CDD" id="cd07470">
    <property type="entry name" value="CYTH-like_mRNA_RTPase"/>
    <property type="match status" value="1"/>
</dbReference>
<comment type="catalytic activity">
    <reaction evidence="8">
        <text>a 5'-end triphospho-ribonucleoside in mRNA + H2O = a 5'-end diphospho-ribonucleoside in mRNA + phosphate + H(+)</text>
        <dbReference type="Rhea" id="RHEA:67004"/>
        <dbReference type="Rhea" id="RHEA-COMP:17164"/>
        <dbReference type="Rhea" id="RHEA-COMP:17165"/>
        <dbReference type="ChEBI" id="CHEBI:15377"/>
        <dbReference type="ChEBI" id="CHEBI:15378"/>
        <dbReference type="ChEBI" id="CHEBI:43474"/>
        <dbReference type="ChEBI" id="CHEBI:167616"/>
        <dbReference type="ChEBI" id="CHEBI:167618"/>
        <dbReference type="EC" id="3.6.1.74"/>
    </reaction>
    <physiologicalReaction direction="left-to-right" evidence="8">
        <dbReference type="Rhea" id="RHEA:67005"/>
    </physiologicalReaction>
</comment>
<evidence type="ECO:0000256" key="3">
    <source>
        <dbReference type="ARBA" id="ARBA00006345"/>
    </source>
</evidence>
<name>R7Q401_CHOCR</name>
<dbReference type="Gramene" id="CDF32205">
    <property type="protein sequence ID" value="CDF32205"/>
    <property type="gene ID" value="CHC_T00007589001"/>
</dbReference>
<dbReference type="Proteomes" id="UP000012073">
    <property type="component" value="Unassembled WGS sequence"/>
</dbReference>
<evidence type="ECO:0000256" key="7">
    <source>
        <dbReference type="ARBA" id="ARBA00035028"/>
    </source>
</evidence>
<keyword evidence="12" id="KW-1185">Reference proteome</keyword>
<dbReference type="GO" id="GO:0006397">
    <property type="term" value="P:mRNA processing"/>
    <property type="evidence" value="ECO:0007669"/>
    <property type="project" value="UniProtKB-KW"/>
</dbReference>
<dbReference type="InterPro" id="IPR033469">
    <property type="entry name" value="CYTH-like_dom_sf"/>
</dbReference>
<evidence type="ECO:0000256" key="9">
    <source>
        <dbReference type="SAM" id="MobiDB-lite"/>
    </source>
</evidence>
<dbReference type="GO" id="GO:0005634">
    <property type="term" value="C:nucleus"/>
    <property type="evidence" value="ECO:0007669"/>
    <property type="project" value="UniProtKB-SubCell"/>
</dbReference>
<keyword evidence="6" id="KW-0539">Nucleus</keyword>
<dbReference type="PANTHER" id="PTHR28118:SF1">
    <property type="entry name" value="POLYNUCLEOTIDE 5'-TRIPHOSPHATASE CTL1-RELATED"/>
    <property type="match status" value="1"/>
</dbReference>
<dbReference type="GO" id="GO:0004651">
    <property type="term" value="F:polynucleotide 5'-phosphatase activity"/>
    <property type="evidence" value="ECO:0007669"/>
    <property type="project" value="InterPro"/>
</dbReference>
<organism evidence="11 12">
    <name type="scientific">Chondrus crispus</name>
    <name type="common">Carrageen Irish moss</name>
    <name type="synonym">Polymorpha crispa</name>
    <dbReference type="NCBI Taxonomy" id="2769"/>
    <lineage>
        <taxon>Eukaryota</taxon>
        <taxon>Rhodophyta</taxon>
        <taxon>Florideophyceae</taxon>
        <taxon>Rhodymeniophycidae</taxon>
        <taxon>Gigartinales</taxon>
        <taxon>Gigartinaceae</taxon>
        <taxon>Chondrus</taxon>
    </lineage>
</organism>
<accession>R7Q401</accession>
<comment type="cofactor">
    <cofactor evidence="1">
        <name>Mg(2+)</name>
        <dbReference type="ChEBI" id="CHEBI:18420"/>
    </cofactor>
</comment>
<dbReference type="RefSeq" id="XP_005711870.1">
    <property type="nucleotide sequence ID" value="XM_005711813.1"/>
</dbReference>
<dbReference type="Gene3D" id="3.20.100.10">
    <property type="entry name" value="mRNA triphosphatase Cet1-like"/>
    <property type="match status" value="1"/>
</dbReference>
<dbReference type="SUPFAM" id="SSF55154">
    <property type="entry name" value="CYTH-like phosphatases"/>
    <property type="match status" value="1"/>
</dbReference>
<reference evidence="12" key="1">
    <citation type="journal article" date="2013" name="Proc. Natl. Acad. Sci. U.S.A.">
        <title>Genome structure and metabolic features in the red seaweed Chondrus crispus shed light on evolution of the Archaeplastida.</title>
        <authorList>
            <person name="Collen J."/>
            <person name="Porcel B."/>
            <person name="Carre W."/>
            <person name="Ball S.G."/>
            <person name="Chaparro C."/>
            <person name="Tonon T."/>
            <person name="Barbeyron T."/>
            <person name="Michel G."/>
            <person name="Noel B."/>
            <person name="Valentin K."/>
            <person name="Elias M."/>
            <person name="Artiguenave F."/>
            <person name="Arun A."/>
            <person name="Aury J.M."/>
            <person name="Barbosa-Neto J.F."/>
            <person name="Bothwell J.H."/>
            <person name="Bouget F.Y."/>
            <person name="Brillet L."/>
            <person name="Cabello-Hurtado F."/>
            <person name="Capella-Gutierrez S."/>
            <person name="Charrier B."/>
            <person name="Cladiere L."/>
            <person name="Cock J.M."/>
            <person name="Coelho S.M."/>
            <person name="Colleoni C."/>
            <person name="Czjzek M."/>
            <person name="Da Silva C."/>
            <person name="Delage L."/>
            <person name="Denoeud F."/>
            <person name="Deschamps P."/>
            <person name="Dittami S.M."/>
            <person name="Gabaldon T."/>
            <person name="Gachon C.M."/>
            <person name="Groisillier A."/>
            <person name="Herve C."/>
            <person name="Jabbari K."/>
            <person name="Katinka M."/>
            <person name="Kloareg B."/>
            <person name="Kowalczyk N."/>
            <person name="Labadie K."/>
            <person name="Leblanc C."/>
            <person name="Lopez P.J."/>
            <person name="McLachlan D.H."/>
            <person name="Meslet-Cladiere L."/>
            <person name="Moustafa A."/>
            <person name="Nehr Z."/>
            <person name="Nyvall Collen P."/>
            <person name="Panaud O."/>
            <person name="Partensky F."/>
            <person name="Poulain J."/>
            <person name="Rensing S.A."/>
            <person name="Rousvoal S."/>
            <person name="Samson G."/>
            <person name="Symeonidi A."/>
            <person name="Weissenbach J."/>
            <person name="Zambounis A."/>
            <person name="Wincker P."/>
            <person name="Boyen C."/>
        </authorList>
    </citation>
    <scope>NUCLEOTIDE SEQUENCE [LARGE SCALE GENOMIC DNA]</scope>
    <source>
        <strain evidence="12">cv. Stackhouse</strain>
    </source>
</reference>
<evidence type="ECO:0000313" key="12">
    <source>
        <dbReference type="Proteomes" id="UP000012073"/>
    </source>
</evidence>
<dbReference type="GO" id="GO:0140818">
    <property type="term" value="F:mRNA 5'-triphosphate monophosphatase activity"/>
    <property type="evidence" value="ECO:0007669"/>
    <property type="project" value="UniProtKB-EC"/>
</dbReference>
<feature type="region of interest" description="Disordered" evidence="9">
    <location>
        <begin position="29"/>
        <end position="56"/>
    </location>
</feature>
<comment type="subcellular location">
    <subcellularLocation>
        <location evidence="2">Nucleus</location>
    </subcellularLocation>
</comment>
<evidence type="ECO:0000256" key="6">
    <source>
        <dbReference type="ARBA" id="ARBA00023242"/>
    </source>
</evidence>
<gene>
    <name evidence="11" type="ORF">CHC_T00007589001</name>
</gene>
<evidence type="ECO:0000256" key="4">
    <source>
        <dbReference type="ARBA" id="ARBA00022664"/>
    </source>
</evidence>
<dbReference type="KEGG" id="ccp:CHC_T00007589001"/>
<dbReference type="Pfam" id="PF02940">
    <property type="entry name" value="mRNA_triPase"/>
    <property type="match status" value="1"/>
</dbReference>
<keyword evidence="4" id="KW-0507">mRNA processing</keyword>
<dbReference type="EC" id="3.6.1.74" evidence="7"/>
<evidence type="ECO:0000259" key="10">
    <source>
        <dbReference type="Pfam" id="PF02940"/>
    </source>
</evidence>
<dbReference type="InterPro" id="IPR040343">
    <property type="entry name" value="Cet1/Ctl1"/>
</dbReference>